<protein>
    <recommendedName>
        <fullName evidence="10">Odorant receptor</fullName>
    </recommendedName>
</protein>
<dbReference type="PANTHER" id="PTHR21137">
    <property type="entry name" value="ODORANT RECEPTOR"/>
    <property type="match status" value="1"/>
</dbReference>
<dbReference type="GO" id="GO:0005549">
    <property type="term" value="F:odorant binding"/>
    <property type="evidence" value="ECO:0007669"/>
    <property type="project" value="InterPro"/>
</dbReference>
<keyword evidence="7 10" id="KW-0472">Membrane</keyword>
<dbReference type="GO" id="GO:0007165">
    <property type="term" value="P:signal transduction"/>
    <property type="evidence" value="ECO:0007669"/>
    <property type="project" value="UniProtKB-KW"/>
</dbReference>
<feature type="transmembrane region" description="Helical" evidence="10">
    <location>
        <begin position="38"/>
        <end position="62"/>
    </location>
</feature>
<reference evidence="11" key="1">
    <citation type="journal article" date="2019" name="Sci. Rep.">
        <title>Full-Length Transcriptome Survey and Expression Analysis of Parasitoid Wasp Chouioia cunea upon Exposure to 1-Dodecene.</title>
        <authorList>
            <person name="Pan L."/>
            <person name="Guo M."/>
            <person name="Jin X."/>
            <person name="Sun Z."/>
            <person name="Jiang H."/>
            <person name="Han J."/>
            <person name="Wang Y."/>
            <person name="Yan C."/>
            <person name="Li M."/>
        </authorList>
    </citation>
    <scope>NUCLEOTIDE SEQUENCE</scope>
</reference>
<evidence type="ECO:0000256" key="8">
    <source>
        <dbReference type="ARBA" id="ARBA00023170"/>
    </source>
</evidence>
<evidence type="ECO:0000256" key="6">
    <source>
        <dbReference type="ARBA" id="ARBA00022989"/>
    </source>
</evidence>
<evidence type="ECO:0000256" key="10">
    <source>
        <dbReference type="RuleBase" id="RU351113"/>
    </source>
</evidence>
<evidence type="ECO:0000256" key="3">
    <source>
        <dbReference type="ARBA" id="ARBA00022606"/>
    </source>
</evidence>
<evidence type="ECO:0000313" key="11">
    <source>
        <dbReference type="EMBL" id="QGW50380.1"/>
    </source>
</evidence>
<keyword evidence="8 10" id="KW-0675">Receptor</keyword>
<keyword evidence="5 10" id="KW-0552">Olfaction</keyword>
<dbReference type="GO" id="GO:0005886">
    <property type="term" value="C:plasma membrane"/>
    <property type="evidence" value="ECO:0007669"/>
    <property type="project" value="UniProtKB-SubCell"/>
</dbReference>
<feature type="transmembrane region" description="Helical" evidence="10">
    <location>
        <begin position="6"/>
        <end position="26"/>
    </location>
</feature>
<evidence type="ECO:0000256" key="5">
    <source>
        <dbReference type="ARBA" id="ARBA00022725"/>
    </source>
</evidence>
<keyword evidence="2" id="KW-1003">Cell membrane</keyword>
<dbReference type="AlphaFoldDB" id="A0A6B9CJU1"/>
<feature type="transmembrane region" description="Helical" evidence="10">
    <location>
        <begin position="74"/>
        <end position="93"/>
    </location>
</feature>
<proteinExistence type="evidence at transcript level"/>
<feature type="transmembrane region" description="Helical" evidence="10">
    <location>
        <begin position="133"/>
        <end position="160"/>
    </location>
</feature>
<comment type="subcellular location">
    <subcellularLocation>
        <location evidence="1 10">Cell membrane</location>
        <topology evidence="1 10">Multi-pass membrane protein</topology>
    </subcellularLocation>
</comment>
<dbReference type="EMBL" id="MN616888">
    <property type="protein sequence ID" value="QGW50380.1"/>
    <property type="molecule type" value="mRNA"/>
</dbReference>
<feature type="transmembrane region" description="Helical" evidence="10">
    <location>
        <begin position="267"/>
        <end position="285"/>
    </location>
</feature>
<name>A0A6B9CJU1_9HYME</name>
<keyword evidence="6 10" id="KW-1133">Transmembrane helix</keyword>
<evidence type="ECO:0000256" key="4">
    <source>
        <dbReference type="ARBA" id="ARBA00022692"/>
    </source>
</evidence>
<evidence type="ECO:0000256" key="7">
    <source>
        <dbReference type="ARBA" id="ARBA00023136"/>
    </source>
</evidence>
<dbReference type="PANTHER" id="PTHR21137:SF35">
    <property type="entry name" value="ODORANT RECEPTOR 19A-RELATED"/>
    <property type="match status" value="1"/>
</dbReference>
<comment type="similarity">
    <text evidence="10">Belongs to the insect chemoreceptor superfamily. Heteromeric odorant receptor channel (TC 1.A.69) family.</text>
</comment>
<keyword evidence="4 10" id="KW-0812">Transmembrane</keyword>
<dbReference type="InterPro" id="IPR004117">
    <property type="entry name" value="7tm6_olfct_rcpt"/>
</dbReference>
<evidence type="ECO:0000256" key="2">
    <source>
        <dbReference type="ARBA" id="ARBA00022475"/>
    </source>
</evidence>
<keyword evidence="3 10" id="KW-0716">Sensory transduction</keyword>
<keyword evidence="9 10" id="KW-0807">Transducer</keyword>
<evidence type="ECO:0000256" key="1">
    <source>
        <dbReference type="ARBA" id="ARBA00004651"/>
    </source>
</evidence>
<accession>A0A6B9CJU1</accession>
<comment type="caution">
    <text evidence="10">Lacks conserved residue(s) required for the propagation of feature annotation.</text>
</comment>
<dbReference type="GO" id="GO:0004984">
    <property type="term" value="F:olfactory receptor activity"/>
    <property type="evidence" value="ECO:0007669"/>
    <property type="project" value="InterPro"/>
</dbReference>
<evidence type="ECO:0000256" key="9">
    <source>
        <dbReference type="ARBA" id="ARBA00023224"/>
    </source>
</evidence>
<organism evidence="11">
    <name type="scientific">Chouioia cunea</name>
    <dbReference type="NCBI Taxonomy" id="1570515"/>
    <lineage>
        <taxon>Eukaryota</taxon>
        <taxon>Metazoa</taxon>
        <taxon>Ecdysozoa</taxon>
        <taxon>Arthropoda</taxon>
        <taxon>Hexapoda</taxon>
        <taxon>Insecta</taxon>
        <taxon>Pterygota</taxon>
        <taxon>Neoptera</taxon>
        <taxon>Endopterygota</taxon>
        <taxon>Hymenoptera</taxon>
        <taxon>Apocrita</taxon>
        <taxon>Proctotrupomorpha</taxon>
        <taxon>Chalcidoidea</taxon>
        <taxon>Eulophidae</taxon>
        <taxon>Tetrastichinae</taxon>
        <taxon>Chouioia</taxon>
    </lineage>
</organism>
<feature type="transmembrane region" description="Helical" evidence="10">
    <location>
        <begin position="297"/>
        <end position="317"/>
    </location>
</feature>
<dbReference type="Pfam" id="PF02949">
    <property type="entry name" value="7tm_6"/>
    <property type="match status" value="1"/>
</dbReference>
<sequence>MDFQKSVEHQLFAIPFTVLTLCGAWCPENWSHENKRIYSVYTCFIMILGIIFFTEMMINIVLTFNSDNFNMENIFTAIVVGVGIYKKINVLLYRANIMNFINEYATNQWYKPRNIEETAIYSANLSERRRVTIVYAGLILAAVLLRSILPILEAGTFLILPLEAWYPYNVDNVVSFLLTYLHQMISGVTLSCMHLSTDTLFVSLLMQMCCQINILKHRLPKVDESGTDNDRMNEQMSNARFLIEQRVREHESIYRFGCDLQDTFRPLLAGQMVIFVPNLIINIYFLSTNSNRQNLKYFTTLFYASVSLMQIYMFCWYGNEVTLGSIDLGNALYESNWINLNHRTKKLLLTIITRTSKSILISAAVIVPLNIDSFIKIMKTSYSAFNFLQHVST</sequence>